<dbReference type="PANTHER" id="PTHR16223:SF194">
    <property type="entry name" value="BHLH DOMAIN-CONTAINING PROTEIN"/>
    <property type="match status" value="1"/>
</dbReference>
<dbReference type="CDD" id="cd11393">
    <property type="entry name" value="bHLH_AtbHLH_like"/>
    <property type="match status" value="1"/>
</dbReference>
<protein>
    <submittedName>
        <fullName evidence="7">Transcription factor bHLH110 Basic helix-loop-helix protein</fullName>
    </submittedName>
</protein>
<dbReference type="PANTHER" id="PTHR16223">
    <property type="entry name" value="TRANSCRIPTION FACTOR BHLH83-RELATED"/>
    <property type="match status" value="1"/>
</dbReference>
<keyword evidence="4" id="KW-0804">Transcription</keyword>
<evidence type="ECO:0000256" key="2">
    <source>
        <dbReference type="ARBA" id="ARBA00023015"/>
    </source>
</evidence>
<sequence length="315" mass="34889">MEFASFHLQHQLQEESAHSIASATPPPDSKPSITSHQSWIPSNIYNGCNSGFLTDSFTNSREVQHKHAMTDSLRISTRQALGFHNGKSVAQQPVSDLFAARIKGEMMNTSMKAMEESCSLIPIHEPRYPPSLLPSLGVTGVEFFPSENVFHNEKPIDGKTLSKRYNNFGDASLISNLPTLDMTSSLVSSSLGLNPKMFDLHTSYSESCEIQPCYDTFGLNESIALCHSDMHGRENSPSNSSKTSTASVLSEAIGYIHFLHQQIQTLSIPYMKSTQSNRMVQLSTNKVDKEVKPDLRSRGLCLVPLSYASFIHRCV</sequence>
<reference evidence="7 8" key="1">
    <citation type="submission" date="2020-05" db="EMBL/GenBank/DDBJ databases">
        <title>Vigna angularis (adzuki bean) Var. LongXiaoDou No. 4 denovo assembly.</title>
        <authorList>
            <person name="Xiang H."/>
        </authorList>
    </citation>
    <scope>NUCLEOTIDE SEQUENCE [LARGE SCALE GENOMIC DNA]</scope>
    <source>
        <tissue evidence="7">Leaf</tissue>
    </source>
</reference>
<keyword evidence="5" id="KW-0539">Nucleus</keyword>
<feature type="region of interest" description="Disordered" evidence="6">
    <location>
        <begin position="14"/>
        <end position="36"/>
    </location>
</feature>
<evidence type="ECO:0000256" key="1">
    <source>
        <dbReference type="ARBA" id="ARBA00004123"/>
    </source>
</evidence>
<proteinExistence type="predicted"/>
<dbReference type="InterPro" id="IPR045239">
    <property type="entry name" value="bHLH95_bHLH"/>
</dbReference>
<dbReference type="SUPFAM" id="SSF47459">
    <property type="entry name" value="HLH, helix-loop-helix DNA-binding domain"/>
    <property type="match status" value="1"/>
</dbReference>
<accession>A0A8T0LB01</accession>
<dbReference type="EMBL" id="JABFOF010000001">
    <property type="protein sequence ID" value="KAG2408752.1"/>
    <property type="molecule type" value="Genomic_DNA"/>
</dbReference>
<evidence type="ECO:0000256" key="6">
    <source>
        <dbReference type="SAM" id="MobiDB-lite"/>
    </source>
</evidence>
<dbReference type="AlphaFoldDB" id="A0A8T0LB01"/>
<dbReference type="InterPro" id="IPR045843">
    <property type="entry name" value="IND-like"/>
</dbReference>
<evidence type="ECO:0000313" key="8">
    <source>
        <dbReference type="Proteomes" id="UP000743370"/>
    </source>
</evidence>
<gene>
    <name evidence="7" type="ORF">HKW66_Vig0035740</name>
</gene>
<comment type="subcellular location">
    <subcellularLocation>
        <location evidence="1">Nucleus</location>
    </subcellularLocation>
</comment>
<dbReference type="GO" id="GO:0046983">
    <property type="term" value="F:protein dimerization activity"/>
    <property type="evidence" value="ECO:0007669"/>
    <property type="project" value="InterPro"/>
</dbReference>
<keyword evidence="2" id="KW-0805">Transcription regulation</keyword>
<comment type="caution">
    <text evidence="7">The sequence shown here is derived from an EMBL/GenBank/DDBJ whole genome shotgun (WGS) entry which is preliminary data.</text>
</comment>
<organism evidence="7 8">
    <name type="scientific">Phaseolus angularis</name>
    <name type="common">Azuki bean</name>
    <name type="synonym">Vigna angularis</name>
    <dbReference type="NCBI Taxonomy" id="3914"/>
    <lineage>
        <taxon>Eukaryota</taxon>
        <taxon>Viridiplantae</taxon>
        <taxon>Streptophyta</taxon>
        <taxon>Embryophyta</taxon>
        <taxon>Tracheophyta</taxon>
        <taxon>Spermatophyta</taxon>
        <taxon>Magnoliopsida</taxon>
        <taxon>eudicotyledons</taxon>
        <taxon>Gunneridae</taxon>
        <taxon>Pentapetalae</taxon>
        <taxon>rosids</taxon>
        <taxon>fabids</taxon>
        <taxon>Fabales</taxon>
        <taxon>Fabaceae</taxon>
        <taxon>Papilionoideae</taxon>
        <taxon>50 kb inversion clade</taxon>
        <taxon>NPAAA clade</taxon>
        <taxon>indigoferoid/millettioid clade</taxon>
        <taxon>Phaseoleae</taxon>
        <taxon>Vigna</taxon>
    </lineage>
</organism>
<dbReference type="InterPro" id="IPR036638">
    <property type="entry name" value="HLH_DNA-bd_sf"/>
</dbReference>
<dbReference type="GO" id="GO:0005634">
    <property type="term" value="C:nucleus"/>
    <property type="evidence" value="ECO:0007669"/>
    <property type="project" value="UniProtKB-SubCell"/>
</dbReference>
<evidence type="ECO:0000256" key="5">
    <source>
        <dbReference type="ARBA" id="ARBA00023242"/>
    </source>
</evidence>
<dbReference type="GO" id="GO:0000978">
    <property type="term" value="F:RNA polymerase II cis-regulatory region sequence-specific DNA binding"/>
    <property type="evidence" value="ECO:0007669"/>
    <property type="project" value="TreeGrafter"/>
</dbReference>
<evidence type="ECO:0000256" key="4">
    <source>
        <dbReference type="ARBA" id="ARBA00023163"/>
    </source>
</evidence>
<keyword evidence="3" id="KW-0238">DNA-binding</keyword>
<evidence type="ECO:0000313" key="7">
    <source>
        <dbReference type="EMBL" id="KAG2408752.1"/>
    </source>
</evidence>
<dbReference type="Proteomes" id="UP000743370">
    <property type="component" value="Unassembled WGS sequence"/>
</dbReference>
<name>A0A8T0LB01_PHAAN</name>
<dbReference type="GO" id="GO:0000981">
    <property type="term" value="F:DNA-binding transcription factor activity, RNA polymerase II-specific"/>
    <property type="evidence" value="ECO:0007669"/>
    <property type="project" value="TreeGrafter"/>
</dbReference>
<evidence type="ECO:0000256" key="3">
    <source>
        <dbReference type="ARBA" id="ARBA00023125"/>
    </source>
</evidence>